<organism evidence="1 2">
    <name type="scientific">Candidatus Woesebacteria bacterium RIFCSPHIGHO2_02_FULL_39_13</name>
    <dbReference type="NCBI Taxonomy" id="1802505"/>
    <lineage>
        <taxon>Bacteria</taxon>
        <taxon>Candidatus Woeseibacteriota</taxon>
    </lineage>
</organism>
<dbReference type="EMBL" id="MGGR01000016">
    <property type="protein sequence ID" value="OGM33589.1"/>
    <property type="molecule type" value="Genomic_DNA"/>
</dbReference>
<dbReference type="InterPro" id="IPR010921">
    <property type="entry name" value="Trp_repressor/repl_initiator"/>
</dbReference>
<dbReference type="GO" id="GO:0003700">
    <property type="term" value="F:DNA-binding transcription factor activity"/>
    <property type="evidence" value="ECO:0007669"/>
    <property type="project" value="InterPro"/>
</dbReference>
<dbReference type="InterPro" id="IPR000831">
    <property type="entry name" value="Trp_repress"/>
</dbReference>
<comment type="caution">
    <text evidence="1">The sequence shown here is derived from an EMBL/GenBank/DDBJ whole genome shotgun (WGS) entry which is preliminary data.</text>
</comment>
<protein>
    <recommendedName>
        <fullName evidence="3">TrpR-related protein YerC/YecD</fullName>
    </recommendedName>
</protein>
<dbReference type="Proteomes" id="UP000177169">
    <property type="component" value="Unassembled WGS sequence"/>
</dbReference>
<dbReference type="SUPFAM" id="SSF48295">
    <property type="entry name" value="TrpR-like"/>
    <property type="match status" value="1"/>
</dbReference>
<gene>
    <name evidence="1" type="ORF">A3D01_01380</name>
</gene>
<dbReference type="InterPro" id="IPR038116">
    <property type="entry name" value="TrpR-like_sf"/>
</dbReference>
<dbReference type="InterPro" id="IPR013368">
    <property type="entry name" value="YecD_YerC"/>
</dbReference>
<evidence type="ECO:0000313" key="2">
    <source>
        <dbReference type="Proteomes" id="UP000177169"/>
    </source>
</evidence>
<name>A0A1F7Z3B9_9BACT</name>
<dbReference type="PANTHER" id="PTHR40080:SF1">
    <property type="entry name" value="TRPR-LIKE PROTEIN YERC_YECD"/>
    <property type="match status" value="1"/>
</dbReference>
<dbReference type="GO" id="GO:0043565">
    <property type="term" value="F:sequence-specific DNA binding"/>
    <property type="evidence" value="ECO:0007669"/>
    <property type="project" value="InterPro"/>
</dbReference>
<dbReference type="PANTHER" id="PTHR40080">
    <property type="entry name" value="LMO1763 PROTEIN"/>
    <property type="match status" value="1"/>
</dbReference>
<dbReference type="STRING" id="1802505.A3D01_01380"/>
<reference evidence="1 2" key="1">
    <citation type="journal article" date="2016" name="Nat. Commun.">
        <title>Thousands of microbial genomes shed light on interconnected biogeochemical processes in an aquifer system.</title>
        <authorList>
            <person name="Anantharaman K."/>
            <person name="Brown C.T."/>
            <person name="Hug L.A."/>
            <person name="Sharon I."/>
            <person name="Castelle C.J."/>
            <person name="Probst A.J."/>
            <person name="Thomas B.C."/>
            <person name="Singh A."/>
            <person name="Wilkins M.J."/>
            <person name="Karaoz U."/>
            <person name="Brodie E.L."/>
            <person name="Williams K.H."/>
            <person name="Hubbard S.S."/>
            <person name="Banfield J.F."/>
        </authorList>
    </citation>
    <scope>NUCLEOTIDE SEQUENCE [LARGE SCALE GENOMIC DNA]</scope>
</reference>
<sequence>MRTSEKILNPSLKKEILRTFCQTIADLKDAEEADVFFNDFLTDTEYEAFAKRLAIAYWLKKGRSYNNIKDNLKVSSATIASVQQVMDKEGFKLGVKKMEAEEWANQWSEKIKNFVKKRQE</sequence>
<dbReference type="AlphaFoldDB" id="A0A1F7Z3B9"/>
<dbReference type="Gene3D" id="1.10.1270.10">
    <property type="entry name" value="TrpR-like"/>
    <property type="match status" value="1"/>
</dbReference>
<evidence type="ECO:0008006" key="3">
    <source>
        <dbReference type="Google" id="ProtNLM"/>
    </source>
</evidence>
<dbReference type="Pfam" id="PF01371">
    <property type="entry name" value="Trp_repressor"/>
    <property type="match status" value="1"/>
</dbReference>
<proteinExistence type="predicted"/>
<accession>A0A1F7Z3B9</accession>
<evidence type="ECO:0000313" key="1">
    <source>
        <dbReference type="EMBL" id="OGM33589.1"/>
    </source>
</evidence>
<dbReference type="NCBIfam" id="TIGR02531">
    <property type="entry name" value="yecD_yerC"/>
    <property type="match status" value="1"/>
</dbReference>